<dbReference type="SUPFAM" id="SSF53098">
    <property type="entry name" value="Ribonuclease H-like"/>
    <property type="match status" value="1"/>
</dbReference>
<evidence type="ECO:0000313" key="3">
    <source>
        <dbReference type="EMBL" id="PPE03310.1"/>
    </source>
</evidence>
<organism evidence="3 4">
    <name type="scientific">Holospora curviuscula</name>
    <dbReference type="NCBI Taxonomy" id="1082868"/>
    <lineage>
        <taxon>Bacteria</taxon>
        <taxon>Pseudomonadati</taxon>
        <taxon>Pseudomonadota</taxon>
        <taxon>Alphaproteobacteria</taxon>
        <taxon>Holosporales</taxon>
        <taxon>Holosporaceae</taxon>
        <taxon>Holospora</taxon>
    </lineage>
</organism>
<keyword evidence="1" id="KW-0812">Transmembrane</keyword>
<comment type="caution">
    <text evidence="3">The sequence shown here is derived from an EMBL/GenBank/DDBJ whole genome shotgun (WGS) entry which is preliminary data.</text>
</comment>
<proteinExistence type="predicted"/>
<name>A0A2S5R7M8_9PROT</name>
<dbReference type="GO" id="GO:0003677">
    <property type="term" value="F:DNA binding"/>
    <property type="evidence" value="ECO:0007669"/>
    <property type="project" value="InterPro"/>
</dbReference>
<feature type="domain" description="Transposase IS4-like" evidence="2">
    <location>
        <begin position="21"/>
        <end position="77"/>
    </location>
</feature>
<evidence type="ECO:0000313" key="4">
    <source>
        <dbReference type="Proteomes" id="UP000239425"/>
    </source>
</evidence>
<evidence type="ECO:0000256" key="1">
    <source>
        <dbReference type="SAM" id="Phobius"/>
    </source>
</evidence>
<dbReference type="EMBL" id="PHHC01000114">
    <property type="protein sequence ID" value="PPE03310.1"/>
    <property type="molecule type" value="Genomic_DNA"/>
</dbReference>
<dbReference type="GO" id="GO:0006313">
    <property type="term" value="P:DNA transposition"/>
    <property type="evidence" value="ECO:0007669"/>
    <property type="project" value="InterPro"/>
</dbReference>
<keyword evidence="1" id="KW-1133">Transmembrane helix</keyword>
<dbReference type="AlphaFoldDB" id="A0A2S5R7M8"/>
<dbReference type="GO" id="GO:0004803">
    <property type="term" value="F:transposase activity"/>
    <property type="evidence" value="ECO:0007669"/>
    <property type="project" value="InterPro"/>
</dbReference>
<sequence length="91" mass="10187">MYGHMVCFAGLRKEDGALLIVMSNQNVTAKAILDTYKNRWSIEELFRKLKSSGFNWEGTHMKHDKRLVTLLIILGMATLGAYLSGLGTTIP</sequence>
<protein>
    <recommendedName>
        <fullName evidence="2">Transposase IS4-like domain-containing protein</fullName>
    </recommendedName>
</protein>
<dbReference type="Proteomes" id="UP000239425">
    <property type="component" value="Unassembled WGS sequence"/>
</dbReference>
<dbReference type="InterPro" id="IPR002559">
    <property type="entry name" value="Transposase_11"/>
</dbReference>
<dbReference type="Gene3D" id="3.90.350.10">
    <property type="entry name" value="Transposase Inhibitor Protein From Tn5, Chain A, domain 1"/>
    <property type="match status" value="1"/>
</dbReference>
<evidence type="ECO:0000259" key="2">
    <source>
        <dbReference type="Pfam" id="PF01609"/>
    </source>
</evidence>
<gene>
    <name evidence="3" type="ORF">HCUR_01244</name>
</gene>
<reference evidence="3 4" key="1">
    <citation type="submission" date="2017-11" db="EMBL/GenBank/DDBJ databases">
        <title>Comparative genomic analysis of Holospora spp., intranuclear symbionts of paramecia.</title>
        <authorList>
            <person name="Garushyants S.K."/>
            <person name="Beliavskaya A."/>
            <person name="Malko D.B."/>
            <person name="Logacheva M.D."/>
            <person name="Rautian M.S."/>
            <person name="Gelfand M.S."/>
        </authorList>
    </citation>
    <scope>NUCLEOTIDE SEQUENCE [LARGE SCALE GENOMIC DNA]</scope>
    <source>
        <strain evidence="4">02AZ16</strain>
    </source>
</reference>
<keyword evidence="1" id="KW-0472">Membrane</keyword>
<dbReference type="Pfam" id="PF01609">
    <property type="entry name" value="DDE_Tnp_1"/>
    <property type="match status" value="1"/>
</dbReference>
<accession>A0A2S5R7M8</accession>
<feature type="transmembrane region" description="Helical" evidence="1">
    <location>
        <begin position="67"/>
        <end position="85"/>
    </location>
</feature>
<keyword evidence="4" id="KW-1185">Reference proteome</keyword>
<dbReference type="InterPro" id="IPR012337">
    <property type="entry name" value="RNaseH-like_sf"/>
</dbReference>